<dbReference type="Gene3D" id="3.30.530.20">
    <property type="match status" value="1"/>
</dbReference>
<dbReference type="Proteomes" id="UP000665026">
    <property type="component" value="Chromosome"/>
</dbReference>
<reference evidence="2" key="1">
    <citation type="submission" date="2020-07" db="EMBL/GenBank/DDBJ databases">
        <title>Genome sequences of bacteria associated with the marine, planktonic diatom Thalassiosira profunda strain ECT2AJA-044.</title>
        <authorList>
            <person name="Gargas C.B."/>
            <person name="Roberts W.R."/>
            <person name="Alverson A.J."/>
        </authorList>
    </citation>
    <scope>NUCLEOTIDE SEQUENCE</scope>
    <source>
        <strain evidence="2">ECT2AJA-044</strain>
    </source>
</reference>
<dbReference type="KEGG" id="cact:HZ995_04115"/>
<organism evidence="2 3">
    <name type="scientific">Cognatishimia activa</name>
    <dbReference type="NCBI Taxonomy" id="1715691"/>
    <lineage>
        <taxon>Bacteria</taxon>
        <taxon>Pseudomonadati</taxon>
        <taxon>Pseudomonadota</taxon>
        <taxon>Alphaproteobacteria</taxon>
        <taxon>Rhodobacterales</taxon>
        <taxon>Paracoccaceae</taxon>
        <taxon>Cognatishimia</taxon>
    </lineage>
</organism>
<dbReference type="CDD" id="cd07812">
    <property type="entry name" value="SRPBCC"/>
    <property type="match status" value="1"/>
</dbReference>
<feature type="region of interest" description="Disordered" evidence="1">
    <location>
        <begin position="138"/>
        <end position="157"/>
    </location>
</feature>
<dbReference type="InterPro" id="IPR023393">
    <property type="entry name" value="START-like_dom_sf"/>
</dbReference>
<dbReference type="SUPFAM" id="SSF55961">
    <property type="entry name" value="Bet v1-like"/>
    <property type="match status" value="1"/>
</dbReference>
<dbReference type="RefSeq" id="WP_209357412.1">
    <property type="nucleotide sequence ID" value="NZ_CP060010.1"/>
</dbReference>
<dbReference type="AlphaFoldDB" id="A0A975EQY0"/>
<gene>
    <name evidence="2" type="ORF">HZ995_04115</name>
</gene>
<accession>A0A975EQY0</accession>
<evidence type="ECO:0000313" key="3">
    <source>
        <dbReference type="Proteomes" id="UP000665026"/>
    </source>
</evidence>
<sequence>MKFETIEDLEIPQAAAFEMLSDFSFFERMAMRRGAEVTRRNGDGADGLGSAWDLNVPWRGKTVKMQVDVSRFEKPEALGFQADAPAIEVQLDIELVALSNHKTRLLMKTDISAKTLTGRLLLQSMKLTRGKIEKRMASRISEQSRNLEKRYRETQAA</sequence>
<evidence type="ECO:0000256" key="1">
    <source>
        <dbReference type="SAM" id="MobiDB-lite"/>
    </source>
</evidence>
<name>A0A975EQY0_9RHOB</name>
<proteinExistence type="predicted"/>
<protein>
    <submittedName>
        <fullName evidence="2">SRPBCC family protein</fullName>
    </submittedName>
</protein>
<evidence type="ECO:0000313" key="2">
    <source>
        <dbReference type="EMBL" id="QTN36713.1"/>
    </source>
</evidence>
<dbReference type="EMBL" id="CP060010">
    <property type="protein sequence ID" value="QTN36713.1"/>
    <property type="molecule type" value="Genomic_DNA"/>
</dbReference>
<feature type="compositionally biased region" description="Basic and acidic residues" evidence="1">
    <location>
        <begin position="145"/>
        <end position="157"/>
    </location>
</feature>